<accession>A0A0L9UZT8</accession>
<gene>
    <name evidence="1" type="ORF">LR48_Vigan07g199700</name>
</gene>
<dbReference type="AlphaFoldDB" id="A0A0L9UZT8"/>
<protein>
    <submittedName>
        <fullName evidence="1">Uncharacterized protein</fullName>
    </submittedName>
</protein>
<dbReference type="EMBL" id="CM003377">
    <property type="protein sequence ID" value="KOM48293.1"/>
    <property type="molecule type" value="Genomic_DNA"/>
</dbReference>
<evidence type="ECO:0000313" key="2">
    <source>
        <dbReference type="Proteomes" id="UP000053144"/>
    </source>
</evidence>
<dbReference type="Gramene" id="KOM48293">
    <property type="protein sequence ID" value="KOM48293"/>
    <property type="gene ID" value="LR48_Vigan07g199700"/>
</dbReference>
<sequence length="269" mass="30695">MEDSPPEASSSSWFSGGLHFRSRFSSFRFDVLRLLAVGLREFVRARSLNAPPVRATASMATVESRDLQKLRLRRWRLCSFGAFVLSSRSSGSRRLVRRSVEALSWTCFSRSRDTSKILTLFIETPRLRVFLPKQLTRGTSTQSRELATVSAKTGRHHLHPNRHQYAHRQDHRRPSPELFPFSFMNRFLGELSHRAGQGRHSPSSSPHHHRVACHYRACCQRCLESTALPKTGCTAPFFVFFETGFLSDLGHTVLPSTLRQPPPEVLPRK</sequence>
<organism evidence="1 2">
    <name type="scientific">Phaseolus angularis</name>
    <name type="common">Azuki bean</name>
    <name type="synonym">Vigna angularis</name>
    <dbReference type="NCBI Taxonomy" id="3914"/>
    <lineage>
        <taxon>Eukaryota</taxon>
        <taxon>Viridiplantae</taxon>
        <taxon>Streptophyta</taxon>
        <taxon>Embryophyta</taxon>
        <taxon>Tracheophyta</taxon>
        <taxon>Spermatophyta</taxon>
        <taxon>Magnoliopsida</taxon>
        <taxon>eudicotyledons</taxon>
        <taxon>Gunneridae</taxon>
        <taxon>Pentapetalae</taxon>
        <taxon>rosids</taxon>
        <taxon>fabids</taxon>
        <taxon>Fabales</taxon>
        <taxon>Fabaceae</taxon>
        <taxon>Papilionoideae</taxon>
        <taxon>50 kb inversion clade</taxon>
        <taxon>NPAAA clade</taxon>
        <taxon>indigoferoid/millettioid clade</taxon>
        <taxon>Phaseoleae</taxon>
        <taxon>Vigna</taxon>
    </lineage>
</organism>
<reference evidence="2" key="1">
    <citation type="journal article" date="2015" name="Proc. Natl. Acad. Sci. U.S.A.">
        <title>Genome sequencing of adzuki bean (Vigna angularis) provides insight into high starch and low fat accumulation and domestication.</title>
        <authorList>
            <person name="Yang K."/>
            <person name="Tian Z."/>
            <person name="Chen C."/>
            <person name="Luo L."/>
            <person name="Zhao B."/>
            <person name="Wang Z."/>
            <person name="Yu L."/>
            <person name="Li Y."/>
            <person name="Sun Y."/>
            <person name="Li W."/>
            <person name="Chen Y."/>
            <person name="Li Y."/>
            <person name="Zhang Y."/>
            <person name="Ai D."/>
            <person name="Zhao J."/>
            <person name="Shang C."/>
            <person name="Ma Y."/>
            <person name="Wu B."/>
            <person name="Wang M."/>
            <person name="Gao L."/>
            <person name="Sun D."/>
            <person name="Zhang P."/>
            <person name="Guo F."/>
            <person name="Wang W."/>
            <person name="Li Y."/>
            <person name="Wang J."/>
            <person name="Varshney R.K."/>
            <person name="Wang J."/>
            <person name="Ling H.Q."/>
            <person name="Wan P."/>
        </authorList>
    </citation>
    <scope>NUCLEOTIDE SEQUENCE</scope>
    <source>
        <strain evidence="2">cv. Jingnong 6</strain>
    </source>
</reference>
<proteinExistence type="predicted"/>
<name>A0A0L9UZT8_PHAAN</name>
<dbReference type="Proteomes" id="UP000053144">
    <property type="component" value="Chromosome 7"/>
</dbReference>
<evidence type="ECO:0000313" key="1">
    <source>
        <dbReference type="EMBL" id="KOM48293.1"/>
    </source>
</evidence>